<evidence type="ECO:0000313" key="7">
    <source>
        <dbReference type="EMBL" id="RSU01781.1"/>
    </source>
</evidence>
<evidence type="ECO:0000256" key="2">
    <source>
        <dbReference type="ARBA" id="ARBA00022729"/>
    </source>
</evidence>
<dbReference type="Gene3D" id="1.50.10.100">
    <property type="entry name" value="Chondroitin AC/alginate lyase"/>
    <property type="match status" value="1"/>
</dbReference>
<feature type="domain" description="Heparinase II/III-like C-terminal" evidence="5">
    <location>
        <begin position="343"/>
        <end position="552"/>
    </location>
</feature>
<keyword evidence="3" id="KW-0574">Periplasm</keyword>
<dbReference type="InterPro" id="IPR012480">
    <property type="entry name" value="Hepar_II_III_C"/>
</dbReference>
<dbReference type="AlphaFoldDB" id="A0A369AYQ9"/>
<accession>A0A369AYQ9</accession>
<feature type="domain" description="Heparin-sulfate lyase N-terminal" evidence="6">
    <location>
        <begin position="62"/>
        <end position="293"/>
    </location>
</feature>
<dbReference type="RefSeq" id="WP_114289662.1">
    <property type="nucleotide sequence ID" value="NZ_NGJX01000006.1"/>
</dbReference>
<keyword evidence="8" id="KW-1185">Reference proteome</keyword>
<dbReference type="InterPro" id="IPR031680">
    <property type="entry name" value="Hepar_II_III_N"/>
</dbReference>
<dbReference type="OrthoDB" id="7335480at2"/>
<dbReference type="InterPro" id="IPR008929">
    <property type="entry name" value="Chondroitin_lyas"/>
</dbReference>
<organism evidence="7 8">
    <name type="scientific">Vagococcus fluvialis</name>
    <dbReference type="NCBI Taxonomy" id="2738"/>
    <lineage>
        <taxon>Bacteria</taxon>
        <taxon>Bacillati</taxon>
        <taxon>Bacillota</taxon>
        <taxon>Bacilli</taxon>
        <taxon>Lactobacillales</taxon>
        <taxon>Enterococcaceae</taxon>
        <taxon>Vagococcus</taxon>
    </lineage>
</organism>
<dbReference type="Proteomes" id="UP000288197">
    <property type="component" value="Unassembled WGS sequence"/>
</dbReference>
<evidence type="ECO:0000256" key="3">
    <source>
        <dbReference type="ARBA" id="ARBA00022764"/>
    </source>
</evidence>
<gene>
    <name evidence="7" type="ORF">CBF32_07220</name>
</gene>
<dbReference type="Gene3D" id="2.70.98.70">
    <property type="match status" value="1"/>
</dbReference>
<comment type="subcellular location">
    <subcellularLocation>
        <location evidence="1">Periplasm</location>
    </subcellularLocation>
</comment>
<evidence type="ECO:0000259" key="6">
    <source>
        <dbReference type="Pfam" id="PF16889"/>
    </source>
</evidence>
<evidence type="ECO:0000313" key="8">
    <source>
        <dbReference type="Proteomes" id="UP000288197"/>
    </source>
</evidence>
<dbReference type="Pfam" id="PF16889">
    <property type="entry name" value="Hepar_II_III_N"/>
    <property type="match status" value="1"/>
</dbReference>
<keyword evidence="2" id="KW-0732">Signal</keyword>
<evidence type="ECO:0000256" key="1">
    <source>
        <dbReference type="ARBA" id="ARBA00004418"/>
    </source>
</evidence>
<protein>
    <submittedName>
        <fullName evidence="7">Uncharacterized protein</fullName>
    </submittedName>
</protein>
<dbReference type="EMBL" id="NGJX01000006">
    <property type="protein sequence ID" value="RSU01781.1"/>
    <property type="molecule type" value="Genomic_DNA"/>
</dbReference>
<keyword evidence="4" id="KW-0456">Lyase</keyword>
<dbReference type="PANTHER" id="PTHR39210:SF1">
    <property type="entry name" value="HEPARIN-SULFATE LYASE"/>
    <property type="match status" value="1"/>
</dbReference>
<evidence type="ECO:0000256" key="4">
    <source>
        <dbReference type="ARBA" id="ARBA00023239"/>
    </source>
</evidence>
<proteinExistence type="predicted"/>
<dbReference type="GO" id="GO:0016829">
    <property type="term" value="F:lyase activity"/>
    <property type="evidence" value="ECO:0007669"/>
    <property type="project" value="UniProtKB-KW"/>
</dbReference>
<dbReference type="GO" id="GO:0042597">
    <property type="term" value="C:periplasmic space"/>
    <property type="evidence" value="ECO:0007669"/>
    <property type="project" value="UniProtKB-SubCell"/>
</dbReference>
<dbReference type="PANTHER" id="PTHR39210">
    <property type="entry name" value="HEPARIN-SULFATE LYASE"/>
    <property type="match status" value="1"/>
</dbReference>
<name>A0A369AYQ9_9ENTE</name>
<evidence type="ECO:0000259" key="5">
    <source>
        <dbReference type="Pfam" id="PF07940"/>
    </source>
</evidence>
<dbReference type="Pfam" id="PF07940">
    <property type="entry name" value="Hepar_II_III_C"/>
    <property type="match status" value="1"/>
</dbReference>
<sequence length="653" mass="75572">MINQSSFRGFISNVSNLFLEQLNKENQTEVKALIDRANLFVEGRYVFQNDWDMEKTNKIEILNLKEMNWDYNPEGDPEWTYMLNRHAFLLDVAVSYRITNNKKYLNYLKNFLLLFVKDCPLTIESKKTSWRTIDSGLRVVNWVRVFEVVPLDELFEESEQNLIIKSLEEHLNYLSRELSIERGQSNWLVIEICGLILGELFLGINNYLEKSLDFLKIALELQVEEDGLQREQSFMYHHEVLLCVLMIIHVLKRNKQSIPPWLKTYAKKMTNASVGIITGHGKQVAFGDSDIESMLGILEVAENVLNQPFLPMSLKKSKTTLFTKLFVGLNNEIFSKRLSRLVSKNYKNSGISILRNNKNSDFTLFKCGALGGGHGHDDLLHVALEFDNESILVDSGRYSYEVTHNRLLFKEAKAHNTITINRQNFNRHKEAWGTSKVSTPINQKFSSIENIHFVEGGHLGYFDEGAFVNRKVIYIEDGIWLISDEIFTNKEMIVDSHFHFATDNLKKNESGYSYNLSKGATIEITASLGNGKFIEEDCLISPEYNSYYSSKKLRYERKINQTNIQTFIFKSNKIKKKIKNIPVFSSGEEMSKEIVEGFILIDEKGNKEYLIVQHQEPNEGRRAYQIDEKYVYGKIVYTKLDEIGSSLKRIVLD</sequence>
<dbReference type="SUPFAM" id="SSF48230">
    <property type="entry name" value="Chondroitin AC/alginate lyase"/>
    <property type="match status" value="1"/>
</dbReference>
<reference evidence="7 8" key="1">
    <citation type="submission" date="2017-05" db="EMBL/GenBank/DDBJ databases">
        <title>Vagococcus spp. assemblies.</title>
        <authorList>
            <person name="Gulvik C.A."/>
        </authorList>
    </citation>
    <scope>NUCLEOTIDE SEQUENCE [LARGE SCALE GENOMIC DNA]</scope>
    <source>
        <strain evidence="7 8">NCFB 2497</strain>
    </source>
</reference>
<dbReference type="GeneID" id="63146444"/>
<comment type="caution">
    <text evidence="7">The sequence shown here is derived from an EMBL/GenBank/DDBJ whole genome shotgun (WGS) entry which is preliminary data.</text>
</comment>